<protein>
    <recommendedName>
        <fullName evidence="4">Mastermind-like protein 3</fullName>
    </recommendedName>
</protein>
<evidence type="ECO:0000313" key="2">
    <source>
        <dbReference type="Ensembl" id="ENSSFOP00015038566.1"/>
    </source>
</evidence>
<evidence type="ECO:0008006" key="4">
    <source>
        <dbReference type="Google" id="ProtNLM"/>
    </source>
</evidence>
<sequence>MAARNQALQNIRNARMLQQQQQNQGMIQMAPVQNSASMPASAGQPDMGLAYGGQPGGQQGVYGLNSSMNQMLQHPGQSGMSMGQRQPGAGQGVAMVGGYGQGMLMNPAMPQQSMKGPPVGQPIAKAQAQRLQGMMGGGAQGPQGWPQQQQPPPPPQQQQNLQAMSGRTSGEMAFGSSPAYPMQPGQPRMAKQHFPQGVGQPVVDPRAMNPAMNPSLNPAAMNPAAMNPAMGGQMMPHMAGQPRTGQPRPMGVPGMAQSVPSMTPFGQGPGQPMAGPGGSYIQSAQPQTYQRAAGQDLSYGYGSQAAAGGPFNLPDRTELESTDGWMEEFFPSQ</sequence>
<accession>A0A8C9SU71</accession>
<evidence type="ECO:0000256" key="1">
    <source>
        <dbReference type="SAM" id="MobiDB-lite"/>
    </source>
</evidence>
<reference evidence="2" key="2">
    <citation type="submission" date="2025-08" db="UniProtKB">
        <authorList>
            <consortium name="Ensembl"/>
        </authorList>
    </citation>
    <scope>IDENTIFICATION</scope>
</reference>
<dbReference type="PANTHER" id="PTHR15692">
    <property type="entry name" value="MASTERMIND-LIKE"/>
    <property type="match status" value="1"/>
</dbReference>
<dbReference type="Proteomes" id="UP000694397">
    <property type="component" value="Chromosome 16"/>
</dbReference>
<dbReference type="PANTHER" id="PTHR15692:SF8">
    <property type="entry name" value="MASTERMIND-LIKE PROTEIN 3"/>
    <property type="match status" value="1"/>
</dbReference>
<evidence type="ECO:0000313" key="3">
    <source>
        <dbReference type="Proteomes" id="UP000694397"/>
    </source>
</evidence>
<dbReference type="OrthoDB" id="5982619at2759"/>
<dbReference type="GO" id="GO:0003713">
    <property type="term" value="F:transcription coactivator activity"/>
    <property type="evidence" value="ECO:0007669"/>
    <property type="project" value="InterPro"/>
</dbReference>
<dbReference type="GeneTree" id="ENSGT00950000183201"/>
<name>A0A8C9SU71_SCLFO</name>
<reference evidence="2" key="3">
    <citation type="submission" date="2025-09" db="UniProtKB">
        <authorList>
            <consortium name="Ensembl"/>
        </authorList>
    </citation>
    <scope>IDENTIFICATION</scope>
</reference>
<dbReference type="Ensembl" id="ENSSFOT00015063479.1">
    <property type="protein sequence ID" value="ENSSFOP00015038566.1"/>
    <property type="gene ID" value="ENSSFOG00015026701.1"/>
</dbReference>
<dbReference type="AlphaFoldDB" id="A0A8C9SU71"/>
<dbReference type="GO" id="GO:0007221">
    <property type="term" value="P:positive regulation of transcription of Notch receptor target"/>
    <property type="evidence" value="ECO:0007669"/>
    <property type="project" value="InterPro"/>
</dbReference>
<organism evidence="2 3">
    <name type="scientific">Scleropages formosus</name>
    <name type="common">Asian bonytongue</name>
    <name type="synonym">Osteoglossum formosum</name>
    <dbReference type="NCBI Taxonomy" id="113540"/>
    <lineage>
        <taxon>Eukaryota</taxon>
        <taxon>Metazoa</taxon>
        <taxon>Chordata</taxon>
        <taxon>Craniata</taxon>
        <taxon>Vertebrata</taxon>
        <taxon>Euteleostomi</taxon>
        <taxon>Actinopterygii</taxon>
        <taxon>Neopterygii</taxon>
        <taxon>Teleostei</taxon>
        <taxon>Osteoglossocephala</taxon>
        <taxon>Osteoglossomorpha</taxon>
        <taxon>Osteoglossiformes</taxon>
        <taxon>Osteoglossidae</taxon>
        <taxon>Scleropages</taxon>
    </lineage>
</organism>
<keyword evidence="3" id="KW-1185">Reference proteome</keyword>
<dbReference type="GO" id="GO:0005654">
    <property type="term" value="C:nucleoplasm"/>
    <property type="evidence" value="ECO:0007669"/>
    <property type="project" value="TreeGrafter"/>
</dbReference>
<dbReference type="InterPro" id="IPR046369">
    <property type="entry name" value="MAML1-3"/>
</dbReference>
<proteinExistence type="predicted"/>
<feature type="region of interest" description="Disordered" evidence="1">
    <location>
        <begin position="131"/>
        <end position="199"/>
    </location>
</feature>
<reference evidence="2 3" key="1">
    <citation type="submission" date="2019-04" db="EMBL/GenBank/DDBJ databases">
        <authorList>
            <consortium name="Wellcome Sanger Institute Data Sharing"/>
        </authorList>
    </citation>
    <scope>NUCLEOTIDE SEQUENCE [LARGE SCALE GENOMIC DNA]</scope>
</reference>